<evidence type="ECO:0000313" key="2">
    <source>
        <dbReference type="Proteomes" id="UP001189429"/>
    </source>
</evidence>
<feature type="non-terminal residue" evidence="1">
    <location>
        <position position="1"/>
    </location>
</feature>
<sequence>ASVRVGQQVLLLMAASVTDDAAQVEYQDAASILLQDGTRCRELLPELRRARIKRAPARVIRCRELEYQFLRHLHEMHFTEAGDLIATQ</sequence>
<dbReference type="Proteomes" id="UP001189429">
    <property type="component" value="Unassembled WGS sequence"/>
</dbReference>
<reference evidence="1" key="1">
    <citation type="submission" date="2023-10" db="EMBL/GenBank/DDBJ databases">
        <authorList>
            <person name="Chen Y."/>
            <person name="Shah S."/>
            <person name="Dougan E. K."/>
            <person name="Thang M."/>
            <person name="Chan C."/>
        </authorList>
    </citation>
    <scope>NUCLEOTIDE SEQUENCE [LARGE SCALE GENOMIC DNA]</scope>
</reference>
<keyword evidence="2" id="KW-1185">Reference proteome</keyword>
<proteinExistence type="predicted"/>
<protein>
    <submittedName>
        <fullName evidence="1">Uncharacterized protein</fullName>
    </submittedName>
</protein>
<gene>
    <name evidence="1" type="ORF">PCOR1329_LOCUS53839</name>
</gene>
<accession>A0ABN9V1V2</accession>
<dbReference type="EMBL" id="CAUYUJ010016567">
    <property type="protein sequence ID" value="CAK0866730.1"/>
    <property type="molecule type" value="Genomic_DNA"/>
</dbReference>
<feature type="non-terminal residue" evidence="1">
    <location>
        <position position="88"/>
    </location>
</feature>
<comment type="caution">
    <text evidence="1">The sequence shown here is derived from an EMBL/GenBank/DDBJ whole genome shotgun (WGS) entry which is preliminary data.</text>
</comment>
<name>A0ABN9V1V2_9DINO</name>
<evidence type="ECO:0000313" key="1">
    <source>
        <dbReference type="EMBL" id="CAK0866730.1"/>
    </source>
</evidence>
<organism evidence="1 2">
    <name type="scientific">Prorocentrum cordatum</name>
    <dbReference type="NCBI Taxonomy" id="2364126"/>
    <lineage>
        <taxon>Eukaryota</taxon>
        <taxon>Sar</taxon>
        <taxon>Alveolata</taxon>
        <taxon>Dinophyceae</taxon>
        <taxon>Prorocentrales</taxon>
        <taxon>Prorocentraceae</taxon>
        <taxon>Prorocentrum</taxon>
    </lineage>
</organism>